<organism evidence="1 2">
    <name type="scientific">Echinicola vietnamensis (strain DSM 17526 / LMG 23754 / KMM 6221)</name>
    <dbReference type="NCBI Taxonomy" id="926556"/>
    <lineage>
        <taxon>Bacteria</taxon>
        <taxon>Pseudomonadati</taxon>
        <taxon>Bacteroidota</taxon>
        <taxon>Cytophagia</taxon>
        <taxon>Cytophagales</taxon>
        <taxon>Cyclobacteriaceae</taxon>
        <taxon>Echinicola</taxon>
    </lineage>
</organism>
<dbReference type="EMBL" id="CP003346">
    <property type="protein sequence ID" value="AGA80354.1"/>
    <property type="molecule type" value="Genomic_DNA"/>
</dbReference>
<evidence type="ECO:0000313" key="2">
    <source>
        <dbReference type="Proteomes" id="UP000010796"/>
    </source>
</evidence>
<keyword evidence="2" id="KW-1185">Reference proteome</keyword>
<reference evidence="2" key="1">
    <citation type="submission" date="2012-02" db="EMBL/GenBank/DDBJ databases">
        <title>The complete genome of Echinicola vietnamensis DSM 17526.</title>
        <authorList>
            <person name="Lucas S."/>
            <person name="Copeland A."/>
            <person name="Lapidus A."/>
            <person name="Glavina del Rio T."/>
            <person name="Dalin E."/>
            <person name="Tice H."/>
            <person name="Bruce D."/>
            <person name="Goodwin L."/>
            <person name="Pitluck S."/>
            <person name="Peters L."/>
            <person name="Ovchinnikova G."/>
            <person name="Teshima H."/>
            <person name="Kyrpides N."/>
            <person name="Mavromatis K."/>
            <person name="Ivanova N."/>
            <person name="Brettin T."/>
            <person name="Detter J.C."/>
            <person name="Han C."/>
            <person name="Larimer F."/>
            <person name="Land M."/>
            <person name="Hauser L."/>
            <person name="Markowitz V."/>
            <person name="Cheng J.-F."/>
            <person name="Hugenholtz P."/>
            <person name="Woyke T."/>
            <person name="Wu D."/>
            <person name="Brambilla E."/>
            <person name="Klenk H.-P."/>
            <person name="Eisen J.A."/>
        </authorList>
    </citation>
    <scope>NUCLEOTIDE SEQUENCE [LARGE SCALE GENOMIC DNA]</scope>
    <source>
        <strain evidence="2">DSM 17526 / LMG 23754 / KMM 6221</strain>
    </source>
</reference>
<name>L0G2A3_ECHVK</name>
<dbReference type="KEGG" id="evi:Echvi_4154"/>
<dbReference type="HOGENOM" id="CLU_3006918_0_0_10"/>
<proteinExistence type="predicted"/>
<dbReference type="Proteomes" id="UP000010796">
    <property type="component" value="Chromosome"/>
</dbReference>
<protein>
    <submittedName>
        <fullName evidence="1">Uncharacterized protein</fullName>
    </submittedName>
</protein>
<dbReference type="AlphaFoldDB" id="L0G2A3"/>
<gene>
    <name evidence="1" type="ordered locus">Echvi_4154</name>
</gene>
<evidence type="ECO:0000313" key="1">
    <source>
        <dbReference type="EMBL" id="AGA80354.1"/>
    </source>
</evidence>
<sequence length="56" mass="6595">MVQLKEKKRQEKINKLIKLLRNDGQEISYADAEHLFDSIQLFCKLAVNQLFTNENS</sequence>
<accession>L0G2A3</accession>